<reference evidence="4 5" key="1">
    <citation type="submission" date="2021-03" db="EMBL/GenBank/DDBJ databases">
        <title>Genomic Encyclopedia of Type Strains, Phase IV (KMG-IV): sequencing the most valuable type-strain genomes for metagenomic binning, comparative biology and taxonomic classification.</title>
        <authorList>
            <person name="Goeker M."/>
        </authorList>
    </citation>
    <scope>NUCLEOTIDE SEQUENCE [LARGE SCALE GENOMIC DNA]</scope>
    <source>
        <strain evidence="4 5">DSM 14349</strain>
    </source>
</reference>
<dbReference type="SUPFAM" id="SSF54211">
    <property type="entry name" value="Ribosomal protein S5 domain 2-like"/>
    <property type="match status" value="1"/>
</dbReference>
<dbReference type="InterPro" id="IPR008269">
    <property type="entry name" value="Lon_proteolytic"/>
</dbReference>
<evidence type="ECO:0000313" key="4">
    <source>
        <dbReference type="EMBL" id="MBP1907307.1"/>
    </source>
</evidence>
<keyword evidence="2" id="KW-1133">Transmembrane helix</keyword>
<dbReference type="EMBL" id="JAGGKG010000024">
    <property type="protein sequence ID" value="MBP1907307.1"/>
    <property type="molecule type" value="Genomic_DNA"/>
</dbReference>
<keyword evidence="2" id="KW-0812">Transmembrane</keyword>
<keyword evidence="1" id="KW-0378">Hydrolase</keyword>
<feature type="transmembrane region" description="Helical" evidence="2">
    <location>
        <begin position="12"/>
        <end position="30"/>
    </location>
</feature>
<feature type="active site" evidence="1">
    <location>
        <position position="290"/>
    </location>
</feature>
<dbReference type="Proteomes" id="UP001519272">
    <property type="component" value="Unassembled WGS sequence"/>
</dbReference>
<evidence type="ECO:0000256" key="1">
    <source>
        <dbReference type="PROSITE-ProRule" id="PRU01122"/>
    </source>
</evidence>
<sequence length="346" mass="37881">MNKSKSFIAKPLARFGVFIVVIAMLSYVLIEIPMPYMINSPGTAEEIKPMVSVEGGDQQEQGAFMLTTVSVSYANMMMLMLSYLNPHAEIVPKEPDRDRQQYEVQQRYYMSNSQSNAIMAAYTKAGVNYQILPQYVFIVGISKDVKTKGDFAAGDVIKKVNGTEVKGFEALTNALHGKKAGDIVSVEIEREGKPIEQQVELVPIPDKDNKDRAGLGVSVGEVQDVVPNNDKEEVKFVNTRIGGPSAGLMFTLEIYNQLTPGDLSKGHRIAGTGTITKDGEVGSIGGVQFKIVAADREGAEIFFVPKDNYEVAKAKAESIKTNMKIVSVKTLDDAINYLEKLEPVSK</sequence>
<dbReference type="InterPro" id="IPR001478">
    <property type="entry name" value="PDZ"/>
</dbReference>
<comment type="catalytic activity">
    <reaction evidence="1">
        <text>Hydrolysis of proteins in presence of ATP.</text>
        <dbReference type="EC" id="3.4.21.53"/>
    </reaction>
</comment>
<evidence type="ECO:0000256" key="2">
    <source>
        <dbReference type="SAM" id="Phobius"/>
    </source>
</evidence>
<dbReference type="InterPro" id="IPR027065">
    <property type="entry name" value="Lon_Prtase"/>
</dbReference>
<dbReference type="InterPro" id="IPR020568">
    <property type="entry name" value="Ribosomal_Su5_D2-typ_SF"/>
</dbReference>
<organism evidence="4 5">
    <name type="scientific">Paenibacillus turicensis</name>
    <dbReference type="NCBI Taxonomy" id="160487"/>
    <lineage>
        <taxon>Bacteria</taxon>
        <taxon>Bacillati</taxon>
        <taxon>Bacillota</taxon>
        <taxon>Bacilli</taxon>
        <taxon>Bacillales</taxon>
        <taxon>Paenibacillaceae</taxon>
        <taxon>Paenibacillus</taxon>
    </lineage>
</organism>
<dbReference type="EC" id="3.4.21.53" evidence="1"/>
<keyword evidence="2" id="KW-0472">Membrane</keyword>
<feature type="domain" description="Lon proteolytic" evidence="3">
    <location>
        <begin position="241"/>
        <end position="341"/>
    </location>
</feature>
<comment type="similarity">
    <text evidence="1">Belongs to the peptidase S16 family.</text>
</comment>
<dbReference type="InterPro" id="IPR036034">
    <property type="entry name" value="PDZ_sf"/>
</dbReference>
<dbReference type="Pfam" id="PF13180">
    <property type="entry name" value="PDZ_2"/>
    <property type="match status" value="1"/>
</dbReference>
<proteinExistence type="inferred from homology"/>
<dbReference type="InterPro" id="IPR014721">
    <property type="entry name" value="Ribsml_uS5_D2-typ_fold_subgr"/>
</dbReference>
<evidence type="ECO:0000259" key="3">
    <source>
        <dbReference type="PROSITE" id="PS51786"/>
    </source>
</evidence>
<dbReference type="NCBIfam" id="NF041438">
    <property type="entry name" value="SepM_fam_S16"/>
    <property type="match status" value="1"/>
</dbReference>
<protein>
    <recommendedName>
        <fullName evidence="1">endopeptidase La</fullName>
        <ecNumber evidence="1">3.4.21.53</ecNumber>
    </recommendedName>
</protein>
<keyword evidence="1" id="KW-0645">Protease</keyword>
<feature type="active site" evidence="1">
    <location>
        <position position="245"/>
    </location>
</feature>
<dbReference type="SUPFAM" id="SSF50156">
    <property type="entry name" value="PDZ domain-like"/>
    <property type="match status" value="1"/>
</dbReference>
<dbReference type="Pfam" id="PF05362">
    <property type="entry name" value="Lon_C"/>
    <property type="match status" value="1"/>
</dbReference>
<dbReference type="Gene3D" id="2.30.42.10">
    <property type="match status" value="1"/>
</dbReference>
<keyword evidence="1" id="KW-0720">Serine protease</keyword>
<dbReference type="RefSeq" id="WP_210090885.1">
    <property type="nucleotide sequence ID" value="NZ_JAGGKG010000024.1"/>
</dbReference>
<dbReference type="PANTHER" id="PTHR10046">
    <property type="entry name" value="ATP DEPENDENT LON PROTEASE FAMILY MEMBER"/>
    <property type="match status" value="1"/>
</dbReference>
<gene>
    <name evidence="4" type="ORF">J2Z32_003982</name>
</gene>
<accession>A0ABS4FXJ6</accession>
<comment type="caution">
    <text evidence="4">The sequence shown here is derived from an EMBL/GenBank/DDBJ whole genome shotgun (WGS) entry which is preliminary data.</text>
</comment>
<dbReference type="PROSITE" id="PS51786">
    <property type="entry name" value="LON_PROTEOLYTIC"/>
    <property type="match status" value="1"/>
</dbReference>
<keyword evidence="5" id="KW-1185">Reference proteome</keyword>
<name>A0ABS4FXJ6_9BACL</name>
<dbReference type="Gene3D" id="3.30.230.10">
    <property type="match status" value="1"/>
</dbReference>
<evidence type="ECO:0000313" key="5">
    <source>
        <dbReference type="Proteomes" id="UP001519272"/>
    </source>
</evidence>